<dbReference type="AlphaFoldDB" id="A0A9D2NYC9"/>
<sequence length="84" mass="9632">MNYEPGMLVKSKAGHDKGCIYVIISVKNEYVYLADGALRPLSRMKKKNIRHLQPILSVKAGSISADQEIRQVIREYRRETEKKA</sequence>
<dbReference type="GO" id="GO:1990904">
    <property type="term" value="C:ribonucleoprotein complex"/>
    <property type="evidence" value="ECO:0007669"/>
    <property type="project" value="UniProtKB-KW"/>
</dbReference>
<keyword evidence="2" id="KW-0687">Ribonucleoprotein</keyword>
<evidence type="ECO:0000313" key="4">
    <source>
        <dbReference type="Proteomes" id="UP000823894"/>
    </source>
</evidence>
<dbReference type="SUPFAM" id="SSF50104">
    <property type="entry name" value="Translation proteins SH3-like domain"/>
    <property type="match status" value="1"/>
</dbReference>
<gene>
    <name evidence="3" type="ORF">H9757_08645</name>
</gene>
<evidence type="ECO:0000313" key="3">
    <source>
        <dbReference type="EMBL" id="HJC39108.1"/>
    </source>
</evidence>
<keyword evidence="1" id="KW-0689">Ribosomal protein</keyword>
<dbReference type="Proteomes" id="UP000823894">
    <property type="component" value="Unassembled WGS sequence"/>
</dbReference>
<dbReference type="InterPro" id="IPR041985">
    <property type="entry name" value="Ribosomal_eL14_KOW"/>
</dbReference>
<reference evidence="3" key="1">
    <citation type="journal article" date="2021" name="PeerJ">
        <title>Extensive microbial diversity within the chicken gut microbiome revealed by metagenomics and culture.</title>
        <authorList>
            <person name="Gilroy R."/>
            <person name="Ravi A."/>
            <person name="Getino M."/>
            <person name="Pursley I."/>
            <person name="Horton D.L."/>
            <person name="Alikhan N.F."/>
            <person name="Baker D."/>
            <person name="Gharbi K."/>
            <person name="Hall N."/>
            <person name="Watson M."/>
            <person name="Adriaenssens E.M."/>
            <person name="Foster-Nyarko E."/>
            <person name="Jarju S."/>
            <person name="Secka A."/>
            <person name="Antonio M."/>
            <person name="Oren A."/>
            <person name="Chaudhuri R.R."/>
            <person name="La Ragione R."/>
            <person name="Hildebrand F."/>
            <person name="Pallen M.J."/>
        </authorList>
    </citation>
    <scope>NUCLEOTIDE SEQUENCE</scope>
    <source>
        <strain evidence="3">ChiGjej1B1-1692</strain>
    </source>
</reference>
<accession>A0A9D2NYC9</accession>
<name>A0A9D2NYC9_9FIRM</name>
<dbReference type="CDD" id="cd06088">
    <property type="entry name" value="KOW_RPL14"/>
    <property type="match status" value="1"/>
</dbReference>
<dbReference type="EMBL" id="DWWK01000133">
    <property type="protein sequence ID" value="HJC39108.1"/>
    <property type="molecule type" value="Genomic_DNA"/>
</dbReference>
<evidence type="ECO:0000256" key="1">
    <source>
        <dbReference type="ARBA" id="ARBA00022980"/>
    </source>
</evidence>
<organism evidence="3 4">
    <name type="scientific">Candidatus Mediterraneibacter faecigallinarum</name>
    <dbReference type="NCBI Taxonomy" id="2838669"/>
    <lineage>
        <taxon>Bacteria</taxon>
        <taxon>Bacillati</taxon>
        <taxon>Bacillota</taxon>
        <taxon>Clostridia</taxon>
        <taxon>Lachnospirales</taxon>
        <taxon>Lachnospiraceae</taxon>
        <taxon>Mediterraneibacter</taxon>
    </lineage>
</organism>
<dbReference type="GO" id="GO:0005840">
    <property type="term" value="C:ribosome"/>
    <property type="evidence" value="ECO:0007669"/>
    <property type="project" value="UniProtKB-KW"/>
</dbReference>
<evidence type="ECO:0000256" key="2">
    <source>
        <dbReference type="ARBA" id="ARBA00023274"/>
    </source>
</evidence>
<dbReference type="InterPro" id="IPR008991">
    <property type="entry name" value="Translation_prot_SH3-like_sf"/>
</dbReference>
<reference evidence="3" key="2">
    <citation type="submission" date="2021-04" db="EMBL/GenBank/DDBJ databases">
        <authorList>
            <person name="Gilroy R."/>
        </authorList>
    </citation>
    <scope>NUCLEOTIDE SEQUENCE</scope>
    <source>
        <strain evidence="3">ChiGjej1B1-1692</strain>
    </source>
</reference>
<comment type="caution">
    <text evidence="3">The sequence shown here is derived from an EMBL/GenBank/DDBJ whole genome shotgun (WGS) entry which is preliminary data.</text>
</comment>
<proteinExistence type="predicted"/>
<protein>
    <submittedName>
        <fullName evidence="3">KOW domain-containing RNA-binding protein</fullName>
    </submittedName>
</protein>